<evidence type="ECO:0000313" key="2">
    <source>
        <dbReference type="Proteomes" id="UP000037069"/>
    </source>
</evidence>
<feature type="non-terminal residue" evidence="1">
    <location>
        <position position="274"/>
    </location>
</feature>
<keyword evidence="2" id="KW-1185">Reference proteome</keyword>
<organism evidence="1 2">
    <name type="scientific">Lucilia cuprina</name>
    <name type="common">Green bottle fly</name>
    <name type="synonym">Australian sheep blowfly</name>
    <dbReference type="NCBI Taxonomy" id="7375"/>
    <lineage>
        <taxon>Eukaryota</taxon>
        <taxon>Metazoa</taxon>
        <taxon>Ecdysozoa</taxon>
        <taxon>Arthropoda</taxon>
        <taxon>Hexapoda</taxon>
        <taxon>Insecta</taxon>
        <taxon>Pterygota</taxon>
        <taxon>Neoptera</taxon>
        <taxon>Endopterygota</taxon>
        <taxon>Diptera</taxon>
        <taxon>Brachycera</taxon>
        <taxon>Muscomorpha</taxon>
        <taxon>Oestroidea</taxon>
        <taxon>Calliphoridae</taxon>
        <taxon>Luciliinae</taxon>
        <taxon>Lucilia</taxon>
    </lineage>
</organism>
<dbReference type="AlphaFoldDB" id="A0A0L0BXP2"/>
<accession>A0A0L0BXP2</accession>
<protein>
    <submittedName>
        <fullName evidence="1">Uncharacterized protein</fullName>
    </submittedName>
</protein>
<reference evidence="1 2" key="1">
    <citation type="journal article" date="2015" name="Nat. Commun.">
        <title>Lucilia cuprina genome unlocks parasitic fly biology to underpin future interventions.</title>
        <authorList>
            <person name="Anstead C.A."/>
            <person name="Korhonen P.K."/>
            <person name="Young N.D."/>
            <person name="Hall R.S."/>
            <person name="Jex A.R."/>
            <person name="Murali S.C."/>
            <person name="Hughes D.S."/>
            <person name="Lee S.F."/>
            <person name="Perry T."/>
            <person name="Stroehlein A.J."/>
            <person name="Ansell B.R."/>
            <person name="Breugelmans B."/>
            <person name="Hofmann A."/>
            <person name="Qu J."/>
            <person name="Dugan S."/>
            <person name="Lee S.L."/>
            <person name="Chao H."/>
            <person name="Dinh H."/>
            <person name="Han Y."/>
            <person name="Doddapaneni H.V."/>
            <person name="Worley K.C."/>
            <person name="Muzny D.M."/>
            <person name="Ioannidis P."/>
            <person name="Waterhouse R.M."/>
            <person name="Zdobnov E.M."/>
            <person name="James P.J."/>
            <person name="Bagnall N.H."/>
            <person name="Kotze A.C."/>
            <person name="Gibbs R.A."/>
            <person name="Richards S."/>
            <person name="Batterham P."/>
            <person name="Gasser R.B."/>
        </authorList>
    </citation>
    <scope>NUCLEOTIDE SEQUENCE [LARGE SCALE GENOMIC DNA]</scope>
    <source>
        <strain evidence="1 2">LS</strain>
        <tissue evidence="1">Full body</tissue>
    </source>
</reference>
<name>A0A0L0BXP2_LUCCU</name>
<sequence>SGLLDKGNESRLLSELKAAGNELSQLLRLAYDARILADYEPEIKTMKNDGVICLKAHKLTTASQWPKQAEKQCAKLKRIWKEIDNLQAKLKQEYNINSDLVLLDSEDLIKMSKGFEVLLKTTFPESIDKAEVYFLNAQKVSVTLKISDTIESTQKRTIETFLKTVLNSANIEIQVVHWDQIELPSLIEILVTIKKLQPVKLEQTYVNLLEEYSSLHKSWLNKQLDKLIKKRFLVREQSTETYALTAQGLSVLPKIANRNSSDIVRALDLGRKKW</sequence>
<evidence type="ECO:0000313" key="1">
    <source>
        <dbReference type="EMBL" id="KNC24797.1"/>
    </source>
</evidence>
<feature type="non-terminal residue" evidence="1">
    <location>
        <position position="1"/>
    </location>
</feature>
<dbReference type="Proteomes" id="UP000037069">
    <property type="component" value="Unassembled WGS sequence"/>
</dbReference>
<dbReference type="EMBL" id="JRES01001172">
    <property type="protein sequence ID" value="KNC24797.1"/>
    <property type="molecule type" value="Genomic_DNA"/>
</dbReference>
<gene>
    <name evidence="1" type="ORF">FF38_06212</name>
</gene>
<comment type="caution">
    <text evidence="1">The sequence shown here is derived from an EMBL/GenBank/DDBJ whole genome shotgun (WGS) entry which is preliminary data.</text>
</comment>
<proteinExistence type="predicted"/>